<feature type="transmembrane region" description="Helical" evidence="1">
    <location>
        <begin position="76"/>
        <end position="97"/>
    </location>
</feature>
<feature type="transmembrane region" description="Helical" evidence="1">
    <location>
        <begin position="103"/>
        <end position="122"/>
    </location>
</feature>
<organism evidence="2 3">
    <name type="scientific">Acropora cervicornis</name>
    <name type="common">Staghorn coral</name>
    <dbReference type="NCBI Taxonomy" id="6130"/>
    <lineage>
        <taxon>Eukaryota</taxon>
        <taxon>Metazoa</taxon>
        <taxon>Cnidaria</taxon>
        <taxon>Anthozoa</taxon>
        <taxon>Hexacorallia</taxon>
        <taxon>Scleractinia</taxon>
        <taxon>Astrocoeniina</taxon>
        <taxon>Acroporidae</taxon>
        <taxon>Acropora</taxon>
    </lineage>
</organism>
<gene>
    <name evidence="2" type="ORF">P5673_023754</name>
</gene>
<keyword evidence="1" id="KW-1133">Transmembrane helix</keyword>
<dbReference type="EMBL" id="JARQWQ010000067">
    <property type="protein sequence ID" value="KAK2554785.1"/>
    <property type="molecule type" value="Genomic_DNA"/>
</dbReference>
<sequence length="362" mass="40621">MLQSDLDSLGHWANTWQLRFNEEKCDAMCITHSRDNSSTDYTHSLELTVGFPIFMNAIFAGNGLIYVLCSGEYFECAILLDCLYLGVSSMHLDILFLDTMFCGSTLLHGVPLSVSVCINLFFDIRNIRFNLHFALLCHQRSVLIRHAPLTLPSAQGYREGQNHVRVPAKKTPQQFTQDQLMTVDITALSAFISSEVKQAAVEALAERTQPSSDHSPQAPIAEQSVADAVGREAGQAQQQRLTNSNGQLKFATNKTIDKYLIDVYNEKKKGLEQKPDRWQPKKLSFLLLLFWYTVIAKYSKMNVVTNAVSSGNQESAKARQDAVLPRTKSITSLTGQSTSLSMKTMFLIVPTNKTAIYKHFFY</sequence>
<proteinExistence type="predicted"/>
<comment type="caution">
    <text evidence="2">The sequence shown here is derived from an EMBL/GenBank/DDBJ whole genome shotgun (WGS) entry which is preliminary data.</text>
</comment>
<evidence type="ECO:0000256" key="1">
    <source>
        <dbReference type="SAM" id="Phobius"/>
    </source>
</evidence>
<dbReference type="Proteomes" id="UP001249851">
    <property type="component" value="Unassembled WGS sequence"/>
</dbReference>
<evidence type="ECO:0000313" key="2">
    <source>
        <dbReference type="EMBL" id="KAK2554785.1"/>
    </source>
</evidence>
<keyword evidence="1" id="KW-0472">Membrane</keyword>
<evidence type="ECO:0000313" key="3">
    <source>
        <dbReference type="Proteomes" id="UP001249851"/>
    </source>
</evidence>
<name>A0AAD9Q5N9_ACRCE</name>
<reference evidence="2" key="2">
    <citation type="journal article" date="2023" name="Science">
        <title>Genomic signatures of disease resistance in endangered staghorn corals.</title>
        <authorList>
            <person name="Vollmer S.V."/>
            <person name="Selwyn J.D."/>
            <person name="Despard B.A."/>
            <person name="Roesel C.L."/>
        </authorList>
    </citation>
    <scope>NUCLEOTIDE SEQUENCE</scope>
    <source>
        <strain evidence="2">K2</strain>
    </source>
</reference>
<keyword evidence="1" id="KW-0812">Transmembrane</keyword>
<feature type="transmembrane region" description="Helical" evidence="1">
    <location>
        <begin position="49"/>
        <end position="69"/>
    </location>
</feature>
<keyword evidence="3" id="KW-1185">Reference proteome</keyword>
<protein>
    <submittedName>
        <fullName evidence="2">Uncharacterized protein</fullName>
    </submittedName>
</protein>
<dbReference type="AlphaFoldDB" id="A0AAD9Q5N9"/>
<reference evidence="2" key="1">
    <citation type="journal article" date="2023" name="G3 (Bethesda)">
        <title>Whole genome assembly and annotation of the endangered Caribbean coral Acropora cervicornis.</title>
        <authorList>
            <person name="Selwyn J.D."/>
            <person name="Vollmer S.V."/>
        </authorList>
    </citation>
    <scope>NUCLEOTIDE SEQUENCE</scope>
    <source>
        <strain evidence="2">K2</strain>
    </source>
</reference>
<accession>A0AAD9Q5N9</accession>